<dbReference type="Proteomes" id="UP000261023">
    <property type="component" value="Unassembled WGS sequence"/>
</dbReference>
<dbReference type="SUPFAM" id="SSF75615">
    <property type="entry name" value="Siroheme synthase middle domains-like"/>
    <property type="match status" value="1"/>
</dbReference>
<proteinExistence type="predicted"/>
<dbReference type="Gene3D" id="3.40.50.720">
    <property type="entry name" value="NAD(P)-binding Rossmann-like Domain"/>
    <property type="match status" value="1"/>
</dbReference>
<gene>
    <name evidence="7" type="primary">cysG_2</name>
    <name evidence="8" type="ORF">DWX31_03420</name>
    <name evidence="7" type="ORF">ERS852407_02971</name>
</gene>
<dbReference type="InterPro" id="IPR036291">
    <property type="entry name" value="NAD(P)-bd_dom_sf"/>
</dbReference>
<dbReference type="Pfam" id="PF13241">
    <property type="entry name" value="NAD_binding_7"/>
    <property type="match status" value="1"/>
</dbReference>
<sequence>MAYFPFFMDIEGQRCLIVGGGIVACRKVEVLLDYGPEIVVVSPEMTDRMVRYGETAGGKVTLLCREYQEEDLDGVDFVVAATADEELNRRISLVCRERRIPVNVVDVREECSFIFPALIKDEDITVGISTGGSSPTIAQYLKAKFRAAIPEGFGRLAAELGTYRELVKERVPILSVRTAVFKEMVEEGIRQGGTFTREQAEQLIDRKLEELEKDHE</sequence>
<evidence type="ECO:0000256" key="4">
    <source>
        <dbReference type="ARBA" id="ARBA00023027"/>
    </source>
</evidence>
<dbReference type="NCBIfam" id="TIGR01470">
    <property type="entry name" value="cysG_Nterm"/>
    <property type="match status" value="1"/>
</dbReference>
<evidence type="ECO:0000256" key="3">
    <source>
        <dbReference type="ARBA" id="ARBA00023002"/>
    </source>
</evidence>
<dbReference type="EMBL" id="CYZE01000007">
    <property type="protein sequence ID" value="CUO48873.1"/>
    <property type="molecule type" value="Genomic_DNA"/>
</dbReference>
<evidence type="ECO:0000313" key="10">
    <source>
        <dbReference type="Proteomes" id="UP000261023"/>
    </source>
</evidence>
<dbReference type="InterPro" id="IPR006367">
    <property type="entry name" value="Sirohaem_synthase_N"/>
</dbReference>
<evidence type="ECO:0000313" key="8">
    <source>
        <dbReference type="EMBL" id="RGD72096.1"/>
    </source>
</evidence>
<dbReference type="InterPro" id="IPR028161">
    <property type="entry name" value="Met8-like"/>
</dbReference>
<reference evidence="7 9" key="1">
    <citation type="submission" date="2015-09" db="EMBL/GenBank/DDBJ databases">
        <authorList>
            <consortium name="Pathogen Informatics"/>
        </authorList>
    </citation>
    <scope>NUCLEOTIDE SEQUENCE [LARGE SCALE GENOMIC DNA]</scope>
    <source>
        <strain evidence="7 9">2789STDY5608850</strain>
    </source>
</reference>
<dbReference type="GO" id="GO:0043115">
    <property type="term" value="F:precorrin-2 dehydrogenase activity"/>
    <property type="evidence" value="ECO:0007669"/>
    <property type="project" value="UniProtKB-EC"/>
</dbReference>
<protein>
    <recommendedName>
        <fullName evidence="2">precorrin-2 dehydrogenase</fullName>
        <ecNumber evidence="2">1.3.1.76</ecNumber>
    </recommendedName>
</protein>
<dbReference type="AlphaFoldDB" id="A0A174FFB0"/>
<comment type="catalytic activity">
    <reaction evidence="6">
        <text>precorrin-2 + NAD(+) = sirohydrochlorin + NADH + 2 H(+)</text>
        <dbReference type="Rhea" id="RHEA:15613"/>
        <dbReference type="ChEBI" id="CHEBI:15378"/>
        <dbReference type="ChEBI" id="CHEBI:57540"/>
        <dbReference type="ChEBI" id="CHEBI:57945"/>
        <dbReference type="ChEBI" id="CHEBI:58351"/>
        <dbReference type="ChEBI" id="CHEBI:58827"/>
        <dbReference type="EC" id="1.3.1.76"/>
    </reaction>
</comment>
<dbReference type="OrthoDB" id="9773765at2"/>
<evidence type="ECO:0000256" key="1">
    <source>
        <dbReference type="ARBA" id="ARBA00005010"/>
    </source>
</evidence>
<evidence type="ECO:0000313" key="9">
    <source>
        <dbReference type="Proteomes" id="UP000095651"/>
    </source>
</evidence>
<reference evidence="8 10" key="2">
    <citation type="submission" date="2018-08" db="EMBL/GenBank/DDBJ databases">
        <title>A genome reference for cultivated species of the human gut microbiota.</title>
        <authorList>
            <person name="Zou Y."/>
            <person name="Xue W."/>
            <person name="Luo G."/>
        </authorList>
    </citation>
    <scope>NUCLEOTIDE SEQUENCE [LARGE SCALE GENOMIC DNA]</scope>
    <source>
        <strain evidence="8 10">AF19-13AC</strain>
    </source>
</reference>
<dbReference type="Proteomes" id="UP000095651">
    <property type="component" value="Unassembled WGS sequence"/>
</dbReference>
<dbReference type="Gene3D" id="3.30.160.110">
    <property type="entry name" value="Siroheme synthase, domain 2"/>
    <property type="match status" value="1"/>
</dbReference>
<dbReference type="SUPFAM" id="SSF51735">
    <property type="entry name" value="NAD(P)-binding Rossmann-fold domains"/>
    <property type="match status" value="1"/>
</dbReference>
<organism evidence="7 9">
    <name type="scientific">Hungatella hathewayi</name>
    <dbReference type="NCBI Taxonomy" id="154046"/>
    <lineage>
        <taxon>Bacteria</taxon>
        <taxon>Bacillati</taxon>
        <taxon>Bacillota</taxon>
        <taxon>Clostridia</taxon>
        <taxon>Lachnospirales</taxon>
        <taxon>Lachnospiraceae</taxon>
        <taxon>Hungatella</taxon>
    </lineage>
</organism>
<keyword evidence="5" id="KW-0627">Porphyrin biosynthesis</keyword>
<keyword evidence="3" id="KW-0560">Oxidoreductase</keyword>
<comment type="pathway">
    <text evidence="1">Porphyrin-containing compound metabolism; siroheme biosynthesis; sirohydrochlorin from precorrin-2: step 1/1.</text>
</comment>
<evidence type="ECO:0000256" key="2">
    <source>
        <dbReference type="ARBA" id="ARBA00012400"/>
    </source>
</evidence>
<dbReference type="RefSeq" id="WP_002600903.1">
    <property type="nucleotide sequence ID" value="NZ_CABIXC010000007.1"/>
</dbReference>
<dbReference type="EC" id="1.3.1.76" evidence="2"/>
<dbReference type="GO" id="GO:0019354">
    <property type="term" value="P:siroheme biosynthetic process"/>
    <property type="evidence" value="ECO:0007669"/>
    <property type="project" value="UniProtKB-UniPathway"/>
</dbReference>
<keyword evidence="4" id="KW-0520">NAD</keyword>
<dbReference type="PANTHER" id="PTHR35330">
    <property type="entry name" value="SIROHEME BIOSYNTHESIS PROTEIN MET8"/>
    <property type="match status" value="1"/>
</dbReference>
<dbReference type="UniPathway" id="UPA00262">
    <property type="reaction ID" value="UER00222"/>
</dbReference>
<dbReference type="PANTHER" id="PTHR35330:SF1">
    <property type="entry name" value="SIROHEME BIOSYNTHESIS PROTEIN MET8"/>
    <property type="match status" value="1"/>
</dbReference>
<evidence type="ECO:0000256" key="5">
    <source>
        <dbReference type="ARBA" id="ARBA00023244"/>
    </source>
</evidence>
<evidence type="ECO:0000313" key="7">
    <source>
        <dbReference type="EMBL" id="CUO48873.1"/>
    </source>
</evidence>
<name>A0A174FFB0_9FIRM</name>
<accession>A0A174FFB0</accession>
<dbReference type="GO" id="GO:0004325">
    <property type="term" value="F:ferrochelatase activity"/>
    <property type="evidence" value="ECO:0007669"/>
    <property type="project" value="InterPro"/>
</dbReference>
<dbReference type="EMBL" id="QTJW01000002">
    <property type="protein sequence ID" value="RGD72096.1"/>
    <property type="molecule type" value="Genomic_DNA"/>
</dbReference>
<evidence type="ECO:0000256" key="6">
    <source>
        <dbReference type="ARBA" id="ARBA00047561"/>
    </source>
</evidence>